<dbReference type="AlphaFoldDB" id="A0A1G6WHU7"/>
<sequence>MSEKLFGGLFFFLCAPMLLNLAPTGLSLGVVSLVSLGYTLRYIVTTRHRCTSCGHIFTFRLKDYIALAKDDFSCPHCKKKKRWSSLSHY</sequence>
<evidence type="ECO:0000313" key="2">
    <source>
        <dbReference type="Proteomes" id="UP000183685"/>
    </source>
</evidence>
<reference evidence="1 2" key="1">
    <citation type="submission" date="2016-10" db="EMBL/GenBank/DDBJ databases">
        <authorList>
            <person name="de Groot N.N."/>
        </authorList>
    </citation>
    <scope>NUCLEOTIDE SEQUENCE [LARGE SCALE GENOMIC DNA]</scope>
    <source>
        <strain evidence="1 2">CGMCC 1.9109</strain>
    </source>
</reference>
<name>A0A1G6WHU7_9PROT</name>
<dbReference type="Proteomes" id="UP000183685">
    <property type="component" value="Unassembled WGS sequence"/>
</dbReference>
<accession>A0A1G6WHU7</accession>
<dbReference type="STRING" id="637679.GCA_001550055_02827"/>
<evidence type="ECO:0000313" key="1">
    <source>
        <dbReference type="EMBL" id="SDD65391.1"/>
    </source>
</evidence>
<keyword evidence="2" id="KW-1185">Reference proteome</keyword>
<organism evidence="1 2">
    <name type="scientific">Kordiimonas lacus</name>
    <dbReference type="NCBI Taxonomy" id="637679"/>
    <lineage>
        <taxon>Bacteria</taxon>
        <taxon>Pseudomonadati</taxon>
        <taxon>Pseudomonadota</taxon>
        <taxon>Alphaproteobacteria</taxon>
        <taxon>Kordiimonadales</taxon>
        <taxon>Kordiimonadaceae</taxon>
        <taxon>Kordiimonas</taxon>
    </lineage>
</organism>
<dbReference type="EMBL" id="FNAK01000002">
    <property type="protein sequence ID" value="SDD65391.1"/>
    <property type="molecule type" value="Genomic_DNA"/>
</dbReference>
<protein>
    <submittedName>
        <fullName evidence="1">Uncharacterized protein</fullName>
    </submittedName>
</protein>
<gene>
    <name evidence="1" type="ORF">SAMN04488071_1112</name>
</gene>
<dbReference type="SUPFAM" id="SSF57802">
    <property type="entry name" value="Rubredoxin-like"/>
    <property type="match status" value="1"/>
</dbReference>
<proteinExistence type="predicted"/>